<dbReference type="Gene3D" id="3.60.15.10">
    <property type="entry name" value="Ribonuclease Z/Hydroxyacylglutathione hydrolase-like"/>
    <property type="match status" value="1"/>
</dbReference>
<keyword evidence="2" id="KW-0694">RNA-binding</keyword>
<dbReference type="SUPFAM" id="SSF56281">
    <property type="entry name" value="Metallo-hydrolase/oxidoreductase"/>
    <property type="match status" value="1"/>
</dbReference>
<dbReference type="AlphaFoldDB" id="A0A931ANS2"/>
<dbReference type="InterPro" id="IPR036866">
    <property type="entry name" value="RibonucZ/Hydroxyglut_hydro"/>
</dbReference>
<proteinExistence type="predicted"/>
<keyword evidence="1" id="KW-0378">Hydrolase</keyword>
<evidence type="ECO:0000259" key="3">
    <source>
        <dbReference type="SMART" id="SM00849"/>
    </source>
</evidence>
<dbReference type="Proteomes" id="UP000621436">
    <property type="component" value="Unassembled WGS sequence"/>
</dbReference>
<gene>
    <name evidence="4" type="ORF">I0Q91_03420</name>
</gene>
<name>A0A931ANS2_9FIRM</name>
<dbReference type="EMBL" id="JADPIE010000002">
    <property type="protein sequence ID" value="MBF8436117.1"/>
    <property type="molecule type" value="Genomic_DNA"/>
</dbReference>
<keyword evidence="1" id="KW-0269">Exonuclease</keyword>
<dbReference type="GO" id="GO:0003723">
    <property type="term" value="F:RNA binding"/>
    <property type="evidence" value="ECO:0007669"/>
    <property type="project" value="UniProtKB-KW"/>
</dbReference>
<sequence length="446" mass="51482">MPKLIIHRDTEKIGGSVVELISNNGTRILIDAGLPLLEDDGSMLDFNKYKSKSVKELIDLGIIPYVDGLYKDFDKDIVSKNKSDIDGILISHAHRDHYGLIQYIKEDLKYYLTEATHKLIDITTLFSDSKIEIDNYQHINSGQPFTIKDFKITPNFMDHSGFDSQAFLIEADGKNLVYSGDFRGHGRKNSLEYFFRNLPEKIDGLIMEGSNIGNENKTEKPEARLEAEIEKVLAEPGLVLFTASGQNIDRIISFYRAARKTERIFLIDFYTASILDIIKDYAEIPYPSSKFSDVKVYYPEFLTDKVFNMNQEELAYKFSDYKMGKEEIVAKRNKILMLVRNSTVHDLNKISDLDKDIFKNISFIYSRWPEYLEKGKFKNLQNFIDENNMKFHKIYTSGHADIKTSAKVVDELKPAKLFPIHTLNPEEYNQFNADVKKLENGEVYEL</sequence>
<evidence type="ECO:0000313" key="4">
    <source>
        <dbReference type="EMBL" id="MBF8436117.1"/>
    </source>
</evidence>
<dbReference type="PANTHER" id="PTHR43694">
    <property type="entry name" value="RIBONUCLEASE J"/>
    <property type="match status" value="1"/>
</dbReference>
<evidence type="ECO:0000256" key="2">
    <source>
        <dbReference type="ARBA" id="ARBA00022884"/>
    </source>
</evidence>
<reference evidence="4" key="1">
    <citation type="submission" date="2020-11" db="EMBL/GenBank/DDBJ databases">
        <title>Halonatronomonas betainensis gen. nov., sp. nov. a novel haloalkaliphilic representative of the family Halanaerobiacae capable of betaine degradation.</title>
        <authorList>
            <person name="Boltyanskaya Y."/>
            <person name="Kevbrin V."/>
            <person name="Detkova E."/>
            <person name="Grouzdev D.S."/>
            <person name="Koziaeva V."/>
            <person name="Zhilina T."/>
        </authorList>
    </citation>
    <scope>NUCLEOTIDE SEQUENCE</scope>
    <source>
        <strain evidence="4">Z-7014</strain>
    </source>
</reference>
<keyword evidence="1" id="KW-0540">Nuclease</keyword>
<accession>A0A931ANS2</accession>
<comment type="caution">
    <text evidence="4">The sequence shown here is derived from an EMBL/GenBank/DDBJ whole genome shotgun (WGS) entry which is preliminary data.</text>
</comment>
<dbReference type="InterPro" id="IPR001279">
    <property type="entry name" value="Metallo-B-lactamas"/>
</dbReference>
<dbReference type="Gene3D" id="3.40.50.10710">
    <property type="entry name" value="Metallo-hydrolase/oxidoreductase"/>
    <property type="match status" value="1"/>
</dbReference>
<feature type="domain" description="Metallo-beta-lactamase" evidence="3">
    <location>
        <begin position="14"/>
        <end position="238"/>
    </location>
</feature>
<dbReference type="GO" id="GO:0004527">
    <property type="term" value="F:exonuclease activity"/>
    <property type="evidence" value="ECO:0007669"/>
    <property type="project" value="UniProtKB-KW"/>
</dbReference>
<dbReference type="SMART" id="SM00849">
    <property type="entry name" value="Lactamase_B"/>
    <property type="match status" value="1"/>
</dbReference>
<evidence type="ECO:0000256" key="1">
    <source>
        <dbReference type="ARBA" id="ARBA00022839"/>
    </source>
</evidence>
<dbReference type="InterPro" id="IPR042173">
    <property type="entry name" value="RNase_J_2"/>
</dbReference>
<dbReference type="CDD" id="cd07732">
    <property type="entry name" value="metallo-hydrolase-like_MBL-fold"/>
    <property type="match status" value="1"/>
</dbReference>
<organism evidence="4 5">
    <name type="scientific">Halonatronomonas betaini</name>
    <dbReference type="NCBI Taxonomy" id="2778430"/>
    <lineage>
        <taxon>Bacteria</taxon>
        <taxon>Bacillati</taxon>
        <taxon>Bacillota</taxon>
        <taxon>Clostridia</taxon>
        <taxon>Halanaerobiales</taxon>
        <taxon>Halarsenatibacteraceae</taxon>
        <taxon>Halonatronomonas</taxon>
    </lineage>
</organism>
<dbReference type="Pfam" id="PF12706">
    <property type="entry name" value="Lactamase_B_2"/>
    <property type="match status" value="1"/>
</dbReference>
<dbReference type="RefSeq" id="WP_270452884.1">
    <property type="nucleotide sequence ID" value="NZ_JADPIE010000002.1"/>
</dbReference>
<keyword evidence="5" id="KW-1185">Reference proteome</keyword>
<protein>
    <submittedName>
        <fullName evidence="4">MBL fold metallo-hydrolase</fullName>
    </submittedName>
</protein>
<evidence type="ECO:0000313" key="5">
    <source>
        <dbReference type="Proteomes" id="UP000621436"/>
    </source>
</evidence>
<dbReference type="PANTHER" id="PTHR43694:SF1">
    <property type="entry name" value="RIBONUCLEASE J"/>
    <property type="match status" value="1"/>
</dbReference>